<sequence length="98" mass="11218">MWCERGLGVCLKGRRVDRTVLEMRRCVSTRITFEGFHLKNWSKTSVFLQVRLKPVSQIHLNQQCSRARRITGLSRVARGSQVENIQVIITDVCANDCG</sequence>
<dbReference type="Proteomes" id="UP000318313">
    <property type="component" value="Chromosome"/>
</dbReference>
<name>A0A518IGJ7_9PLAN</name>
<accession>A0A518IGJ7</accession>
<dbReference type="EMBL" id="CP037452">
    <property type="protein sequence ID" value="QDV52209.1"/>
    <property type="molecule type" value="Genomic_DNA"/>
</dbReference>
<proteinExistence type="predicted"/>
<evidence type="ECO:0000313" key="1">
    <source>
        <dbReference type="EMBL" id="QDV52209.1"/>
    </source>
</evidence>
<dbReference type="KEGG" id="gfm:Enr17x_42690"/>
<gene>
    <name evidence="1" type="ORF">Enr17x_42690</name>
</gene>
<organism evidence="1 2">
    <name type="scientific">Gimesia fumaroli</name>
    <dbReference type="NCBI Taxonomy" id="2527976"/>
    <lineage>
        <taxon>Bacteria</taxon>
        <taxon>Pseudomonadati</taxon>
        <taxon>Planctomycetota</taxon>
        <taxon>Planctomycetia</taxon>
        <taxon>Planctomycetales</taxon>
        <taxon>Planctomycetaceae</taxon>
        <taxon>Gimesia</taxon>
    </lineage>
</organism>
<protein>
    <submittedName>
        <fullName evidence="1">Uncharacterized protein</fullName>
    </submittedName>
</protein>
<reference evidence="1 2" key="1">
    <citation type="submission" date="2019-03" db="EMBL/GenBank/DDBJ databases">
        <title>Deep-cultivation of Planctomycetes and their phenomic and genomic characterization uncovers novel biology.</title>
        <authorList>
            <person name="Wiegand S."/>
            <person name="Jogler M."/>
            <person name="Boedeker C."/>
            <person name="Pinto D."/>
            <person name="Vollmers J."/>
            <person name="Rivas-Marin E."/>
            <person name="Kohn T."/>
            <person name="Peeters S.H."/>
            <person name="Heuer A."/>
            <person name="Rast P."/>
            <person name="Oberbeckmann S."/>
            <person name="Bunk B."/>
            <person name="Jeske O."/>
            <person name="Meyerdierks A."/>
            <person name="Storesund J.E."/>
            <person name="Kallscheuer N."/>
            <person name="Luecker S."/>
            <person name="Lage O.M."/>
            <person name="Pohl T."/>
            <person name="Merkel B.J."/>
            <person name="Hornburger P."/>
            <person name="Mueller R.-W."/>
            <person name="Bruemmer F."/>
            <person name="Labrenz M."/>
            <person name="Spormann A.M."/>
            <person name="Op den Camp H."/>
            <person name="Overmann J."/>
            <person name="Amann R."/>
            <person name="Jetten M.S.M."/>
            <person name="Mascher T."/>
            <person name="Medema M.H."/>
            <person name="Devos D.P."/>
            <person name="Kaster A.-K."/>
            <person name="Ovreas L."/>
            <person name="Rohde M."/>
            <person name="Galperin M.Y."/>
            <person name="Jogler C."/>
        </authorList>
    </citation>
    <scope>NUCLEOTIDE SEQUENCE [LARGE SCALE GENOMIC DNA]</scope>
    <source>
        <strain evidence="1 2">Enr17</strain>
    </source>
</reference>
<dbReference type="AlphaFoldDB" id="A0A518IGJ7"/>
<evidence type="ECO:0000313" key="2">
    <source>
        <dbReference type="Proteomes" id="UP000318313"/>
    </source>
</evidence>
<keyword evidence="2" id="KW-1185">Reference proteome</keyword>